<proteinExistence type="predicted"/>
<dbReference type="CDD" id="cd00303">
    <property type="entry name" value="retropepsin_like"/>
    <property type="match status" value="1"/>
</dbReference>
<accession>A0A371ESI2</accession>
<gene>
    <name evidence="3" type="ORF">CR513_52031</name>
</gene>
<keyword evidence="4" id="KW-1185">Reference proteome</keyword>
<feature type="domain" description="Tf2-1-like SH3-like" evidence="2">
    <location>
        <begin position="304"/>
        <end position="364"/>
    </location>
</feature>
<dbReference type="Proteomes" id="UP000257109">
    <property type="component" value="Unassembled WGS sequence"/>
</dbReference>
<evidence type="ECO:0000313" key="3">
    <source>
        <dbReference type="EMBL" id="RDX68926.1"/>
    </source>
</evidence>
<feature type="region of interest" description="Disordered" evidence="1">
    <location>
        <begin position="1"/>
        <end position="20"/>
    </location>
</feature>
<dbReference type="EMBL" id="QJKJ01012330">
    <property type="protein sequence ID" value="RDX68926.1"/>
    <property type="molecule type" value="Genomic_DNA"/>
</dbReference>
<protein>
    <recommendedName>
        <fullName evidence="2">Tf2-1-like SH3-like domain-containing protein</fullName>
    </recommendedName>
</protein>
<dbReference type="OrthoDB" id="912587at2759"/>
<dbReference type="PANTHER" id="PTHR35046:SF9">
    <property type="entry name" value="RNA-DIRECTED DNA POLYMERASE"/>
    <property type="match status" value="1"/>
</dbReference>
<feature type="non-terminal residue" evidence="3">
    <location>
        <position position="1"/>
    </location>
</feature>
<evidence type="ECO:0000256" key="1">
    <source>
        <dbReference type="SAM" id="MobiDB-lite"/>
    </source>
</evidence>
<feature type="compositionally biased region" description="Acidic residues" evidence="1">
    <location>
        <begin position="10"/>
        <end position="20"/>
    </location>
</feature>
<dbReference type="AlphaFoldDB" id="A0A371ESI2"/>
<dbReference type="Pfam" id="PF24626">
    <property type="entry name" value="SH3_Tf2-1"/>
    <property type="match status" value="1"/>
</dbReference>
<sequence>MDNGEKESESSSDDEMPPLEDCSDIVVAKPIDEVVLGKVCSMIIDEGSCTDVASTILVEKLNLQIVEHPRPYKLQWLSGIGEVKVGKKVSVPFGIGKYIYEVLYDFDRKVTHNGYTNHFLFIYNELKITLTPISPKQVFKNQIKMRKARECEKSKENEKRVRSRRHYFPTSLCLYSCSRRHDVQDIFPYEVPNGFLPIRGMEHHIDLIPRDAFPNRPTYRNRPPSWEECLPHVNCVVYVFNPLTALDILTLPTNQHANLYGKHKADFVIKLHAKVQANIKKRNEQYARQANKERVKVTFEPKYWIWVHLRKERFSTQRKYKLQPRGDEPFQVLEMINDNAYKLDLPTAYGNVSSTFNVVDLSLCVVSEEFDSRMNPFKEGGNDKNPTNKANDPLHNIGGPMTRFKTKIMKQFLQGLIVEIKENLEQNELEAAPKWITLLQADDDWSPT</sequence>
<reference evidence="3" key="1">
    <citation type="submission" date="2018-05" db="EMBL/GenBank/DDBJ databases">
        <title>Draft genome of Mucuna pruriens seed.</title>
        <authorList>
            <person name="Nnadi N.E."/>
            <person name="Vos R."/>
            <person name="Hasami M.H."/>
            <person name="Devisetty U.K."/>
            <person name="Aguiy J.C."/>
        </authorList>
    </citation>
    <scope>NUCLEOTIDE SEQUENCE [LARGE SCALE GENOMIC DNA]</scope>
    <source>
        <strain evidence="3">JCA_2017</strain>
    </source>
</reference>
<dbReference type="InterPro" id="IPR056924">
    <property type="entry name" value="SH3_Tf2-1"/>
</dbReference>
<name>A0A371ESI2_MUCPR</name>
<feature type="region of interest" description="Disordered" evidence="1">
    <location>
        <begin position="376"/>
        <end position="397"/>
    </location>
</feature>
<evidence type="ECO:0000313" key="4">
    <source>
        <dbReference type="Proteomes" id="UP000257109"/>
    </source>
</evidence>
<dbReference type="PANTHER" id="PTHR35046">
    <property type="entry name" value="ZINC KNUCKLE (CCHC-TYPE) FAMILY PROTEIN"/>
    <property type="match status" value="1"/>
</dbReference>
<organism evidence="3 4">
    <name type="scientific">Mucuna pruriens</name>
    <name type="common">Velvet bean</name>
    <name type="synonym">Dolichos pruriens</name>
    <dbReference type="NCBI Taxonomy" id="157652"/>
    <lineage>
        <taxon>Eukaryota</taxon>
        <taxon>Viridiplantae</taxon>
        <taxon>Streptophyta</taxon>
        <taxon>Embryophyta</taxon>
        <taxon>Tracheophyta</taxon>
        <taxon>Spermatophyta</taxon>
        <taxon>Magnoliopsida</taxon>
        <taxon>eudicotyledons</taxon>
        <taxon>Gunneridae</taxon>
        <taxon>Pentapetalae</taxon>
        <taxon>rosids</taxon>
        <taxon>fabids</taxon>
        <taxon>Fabales</taxon>
        <taxon>Fabaceae</taxon>
        <taxon>Papilionoideae</taxon>
        <taxon>50 kb inversion clade</taxon>
        <taxon>NPAAA clade</taxon>
        <taxon>indigoferoid/millettioid clade</taxon>
        <taxon>Phaseoleae</taxon>
        <taxon>Mucuna</taxon>
    </lineage>
</organism>
<evidence type="ECO:0000259" key="2">
    <source>
        <dbReference type="Pfam" id="PF24626"/>
    </source>
</evidence>
<comment type="caution">
    <text evidence="3">The sequence shown here is derived from an EMBL/GenBank/DDBJ whole genome shotgun (WGS) entry which is preliminary data.</text>
</comment>